<evidence type="ECO:0000256" key="1">
    <source>
        <dbReference type="PROSITE-ProRule" id="PRU00339"/>
    </source>
</evidence>
<proteinExistence type="predicted"/>
<name>A0ABT9I1B6_9GAMM</name>
<sequence>MFCLSACSSTGKLTLQEPTLPYSDLLAQVHSDVPSVQDIFSLTIEQEQEFLAYFHAPEHQDLAGRKRLYNFLSQHTAYFDYQGHNYTASQAYRLKAGNCISLAVLTKALADVVGVDIKFQSIISAPVFDMKNSYMLSSDHVRTFLYESDFVSKRGNSYFLQPLLVIDYLPAAGDIVGENISEKTFIAMFYRNLAADALLKENYHQALALLKTALSFDPTYGAVINLVAITHRRLNEPELAAKFYEYGLQVSNRKTSLTSNYAVLKQLQGDEHGAEQLRQSLSRQDDNDPYFWYLLGKTAIEQRHPADAAIYFSKAIERAPYMHELYLELAVAQYQNEQPQRARNTLERAAEMATAKTTQQRYFAKLDALKRSVEAH</sequence>
<dbReference type="Gene3D" id="1.25.40.10">
    <property type="entry name" value="Tetratricopeptide repeat domain"/>
    <property type="match status" value="2"/>
</dbReference>
<dbReference type="InterPro" id="IPR011990">
    <property type="entry name" value="TPR-like_helical_dom_sf"/>
</dbReference>
<evidence type="ECO:0000313" key="2">
    <source>
        <dbReference type="EMBL" id="MDP5136968.1"/>
    </source>
</evidence>
<feature type="repeat" description="TPR" evidence="1">
    <location>
        <begin position="187"/>
        <end position="220"/>
    </location>
</feature>
<dbReference type="PROSITE" id="PS50005">
    <property type="entry name" value="TPR"/>
    <property type="match status" value="1"/>
</dbReference>
<keyword evidence="1" id="KW-0802">TPR repeat</keyword>
<dbReference type="EMBL" id="JAPJDZ010000035">
    <property type="protein sequence ID" value="MDP5136968.1"/>
    <property type="molecule type" value="Genomic_DNA"/>
</dbReference>
<protein>
    <submittedName>
        <fullName evidence="2">Tetratricopeptide repeat protein</fullName>
    </submittedName>
</protein>
<dbReference type="SMART" id="SM00028">
    <property type="entry name" value="TPR"/>
    <property type="match status" value="4"/>
</dbReference>
<comment type="caution">
    <text evidence="2">The sequence shown here is derived from an EMBL/GenBank/DDBJ whole genome shotgun (WGS) entry which is preliminary data.</text>
</comment>
<dbReference type="SUPFAM" id="SSF48452">
    <property type="entry name" value="TPR-like"/>
    <property type="match status" value="1"/>
</dbReference>
<accession>A0ABT9I1B6</accession>
<dbReference type="Pfam" id="PF13181">
    <property type="entry name" value="TPR_8"/>
    <property type="match status" value="1"/>
</dbReference>
<gene>
    <name evidence="2" type="ORF">ORJ04_13520</name>
</gene>
<keyword evidence="3" id="KW-1185">Reference proteome</keyword>
<dbReference type="Proteomes" id="UP001231109">
    <property type="component" value="Unassembled WGS sequence"/>
</dbReference>
<reference evidence="2 3" key="1">
    <citation type="submission" date="2022-11" db="EMBL/GenBank/DDBJ databases">
        <title>Viruses from the air-sea interface of a natural surface slick.</title>
        <authorList>
            <person name="Rahlff J."/>
            <person name="Holmfeldt K."/>
        </authorList>
    </citation>
    <scope>NUCLEOTIDE SEQUENCE [LARGE SCALE GENOMIC DNA]</scope>
    <source>
        <strain evidence="2 3">SMS4</strain>
    </source>
</reference>
<evidence type="ECO:0000313" key="3">
    <source>
        <dbReference type="Proteomes" id="UP001231109"/>
    </source>
</evidence>
<organism evidence="2 3">
    <name type="scientific">Rheinheimera baltica</name>
    <dbReference type="NCBI Taxonomy" id="67576"/>
    <lineage>
        <taxon>Bacteria</taxon>
        <taxon>Pseudomonadati</taxon>
        <taxon>Pseudomonadota</taxon>
        <taxon>Gammaproteobacteria</taxon>
        <taxon>Chromatiales</taxon>
        <taxon>Chromatiaceae</taxon>
        <taxon>Rheinheimera</taxon>
    </lineage>
</organism>
<dbReference type="InterPro" id="IPR019734">
    <property type="entry name" value="TPR_rpt"/>
</dbReference>
<dbReference type="RefSeq" id="WP_305976442.1">
    <property type="nucleotide sequence ID" value="NZ_JAPJDZ010000035.1"/>
</dbReference>